<dbReference type="Proteomes" id="UP000305401">
    <property type="component" value="Unassembled WGS sequence"/>
</dbReference>
<comment type="caution">
    <text evidence="1">The sequence shown here is derived from an EMBL/GenBank/DDBJ whole genome shotgun (WGS) entry which is preliminary data.</text>
</comment>
<evidence type="ECO:0000313" key="1">
    <source>
        <dbReference type="EMBL" id="THG45711.1"/>
    </source>
</evidence>
<protein>
    <submittedName>
        <fullName evidence="1">Uncharacterized protein</fullName>
    </submittedName>
</protein>
<evidence type="ECO:0000313" key="2">
    <source>
        <dbReference type="Proteomes" id="UP000305401"/>
    </source>
</evidence>
<keyword evidence="2" id="KW-1185">Reference proteome</keyword>
<gene>
    <name evidence="1" type="ORF">E5990_08690</name>
</gene>
<reference evidence="1" key="1">
    <citation type="submission" date="2019-04" db="EMBL/GenBank/DDBJ databases">
        <title>Microbes associate with the intestines of laboratory mice.</title>
        <authorList>
            <person name="Navarre W."/>
            <person name="Wong E."/>
            <person name="Huang K.C."/>
            <person name="Tropini C."/>
            <person name="Ng K."/>
            <person name="Yu B."/>
        </authorList>
    </citation>
    <scope>NUCLEOTIDE SEQUENCE</scope>
    <source>
        <strain evidence="1">NM86_A22</strain>
    </source>
</reference>
<name>A0AC61S4Q3_9BACT</name>
<dbReference type="EMBL" id="SSTG01000122">
    <property type="protein sequence ID" value="THG45711.1"/>
    <property type="molecule type" value="Genomic_DNA"/>
</dbReference>
<organism evidence="1 2">
    <name type="scientific">Muribaculum caecicola</name>
    <dbReference type="NCBI Taxonomy" id="3038144"/>
    <lineage>
        <taxon>Bacteria</taxon>
        <taxon>Pseudomonadati</taxon>
        <taxon>Bacteroidota</taxon>
        <taxon>Bacteroidia</taxon>
        <taxon>Bacteroidales</taxon>
        <taxon>Muribaculaceae</taxon>
        <taxon>Muribaculum</taxon>
    </lineage>
</organism>
<proteinExistence type="predicted"/>
<accession>A0AC61S4Q3</accession>
<sequence>MKTMVRILTALLLSIVLIAPQASAERRTSGNRGSHRSEAQASRPGNNKHHNGNARPSKNNGKHDKHRPENNRPNNYNKKHPGNHGFDRPSGNRHHGNSGFGRPTANKDNGNHYGHYKAPKHHHRPPMMKPPHRPHRPVPRPWHRPVRPHYWRPAPHAPLLSTMLGVAFGTALNLTINQLVNNGYNVSGYNSNTVYLVDVNQAGYLWPDATFYYNNGYLDRSEFFYTSPYPDTYRYSMLYNSFTNSYGMPVNVVNTPAAMSATWFAPDRGYITLQYGNGKLVSVPGRFVTTLTVGI</sequence>